<reference evidence="13 14" key="1">
    <citation type="journal article" date="2018" name="Gigascience">
        <title>Genomes of trombidid mites reveal novel predicted allergens and laterally-transferred genes associated with secondary metabolism.</title>
        <authorList>
            <person name="Dong X."/>
            <person name="Chaisiri K."/>
            <person name="Xia D."/>
            <person name="Armstrong S.D."/>
            <person name="Fang Y."/>
            <person name="Donnelly M.J."/>
            <person name="Kadowaki T."/>
            <person name="McGarry J.W."/>
            <person name="Darby A.C."/>
            <person name="Makepeace B.L."/>
        </authorList>
    </citation>
    <scope>NUCLEOTIDE SEQUENCE [LARGE SCALE GENOMIC DNA]</scope>
    <source>
        <strain evidence="13">UoL-UT</strain>
    </source>
</reference>
<evidence type="ECO:0000256" key="2">
    <source>
        <dbReference type="ARBA" id="ARBA00022723"/>
    </source>
</evidence>
<dbReference type="FunFam" id="3.30.50.10:FF:000042">
    <property type="entry name" value="Nuclear hormone receptor HR96"/>
    <property type="match status" value="1"/>
</dbReference>
<keyword evidence="7 10" id="KW-0804">Transcription</keyword>
<keyword evidence="2 10" id="KW-0479">Metal-binding</keyword>
<dbReference type="SMART" id="SM00430">
    <property type="entry name" value="HOLI"/>
    <property type="match status" value="1"/>
</dbReference>
<sequence>MNRKESRMNNDAKTCKICGDKALGYNFNAITCESCKAFFRRNAKKNKSSRCPFEGNCSIDVITRRFCQSCRLRKCFEVGMKKEWILSDEEKRVKKAKIEENRLKRSTEAKLVTFESEQSPYNSQESGESWMNNVIAERTENNSFNCSIDLIASRKLVAKQNIEDATYEKLVEAEFTLLPTRNLLHTKFDKTSSAQLNAIEKEKLEELIEANEILKLPLSTSLTPDSSNGSFMDVIRMTDQAIRRIIQMAKKISGFRNLCQEDQVALLKGGCTELMILRSVMSYNIEKDCWQVCDANKCKILLKLDVLKQANVNLYEAHKKFINSFDISWRNDENIMLLLSAITLFTPQRPNIIHAELIKYTPTNYYHKLLMIAFVHRFEQYMYTFLLKRYLQSIHGSEGEIALLSYIRLMSRVDELHALNEDHVRIFLEINPNLVGPLLIEIFDLKD</sequence>
<dbReference type="GO" id="GO:0004879">
    <property type="term" value="F:nuclear receptor activity"/>
    <property type="evidence" value="ECO:0007669"/>
    <property type="project" value="TreeGrafter"/>
</dbReference>
<dbReference type="OrthoDB" id="6355676at2759"/>
<evidence type="ECO:0000256" key="6">
    <source>
        <dbReference type="ARBA" id="ARBA00023125"/>
    </source>
</evidence>
<accession>A0A443SSD3</accession>
<evidence type="ECO:0000256" key="3">
    <source>
        <dbReference type="ARBA" id="ARBA00022771"/>
    </source>
</evidence>
<dbReference type="InterPro" id="IPR000536">
    <property type="entry name" value="Nucl_hrmn_rcpt_lig-bd"/>
</dbReference>
<dbReference type="Pfam" id="PF00104">
    <property type="entry name" value="Hormone_recep"/>
    <property type="match status" value="1"/>
</dbReference>
<dbReference type="SUPFAM" id="SSF48508">
    <property type="entry name" value="Nuclear receptor ligand-binding domain"/>
    <property type="match status" value="1"/>
</dbReference>
<evidence type="ECO:0000259" key="11">
    <source>
        <dbReference type="PROSITE" id="PS51030"/>
    </source>
</evidence>
<dbReference type="AlphaFoldDB" id="A0A443SSD3"/>
<keyword evidence="8 10" id="KW-0675">Receptor</keyword>
<dbReference type="GO" id="GO:0000122">
    <property type="term" value="P:negative regulation of transcription by RNA polymerase II"/>
    <property type="evidence" value="ECO:0007669"/>
    <property type="project" value="TreeGrafter"/>
</dbReference>
<dbReference type="PANTHER" id="PTHR24082">
    <property type="entry name" value="NUCLEAR HORMONE RECEPTOR"/>
    <property type="match status" value="1"/>
</dbReference>
<gene>
    <name evidence="13" type="ORF">B4U80_08120</name>
</gene>
<dbReference type="GO" id="GO:0030154">
    <property type="term" value="P:cell differentiation"/>
    <property type="evidence" value="ECO:0007669"/>
    <property type="project" value="TreeGrafter"/>
</dbReference>
<dbReference type="EMBL" id="NCKV01000491">
    <property type="protein sequence ID" value="RWS30466.1"/>
    <property type="molecule type" value="Genomic_DNA"/>
</dbReference>
<keyword evidence="3 10" id="KW-0863">Zinc-finger</keyword>
<dbReference type="SUPFAM" id="SSF57716">
    <property type="entry name" value="Glucocorticoid receptor-like (DNA-binding domain)"/>
    <property type="match status" value="1"/>
</dbReference>
<dbReference type="PROSITE" id="PS51843">
    <property type="entry name" value="NR_LBD"/>
    <property type="match status" value="1"/>
</dbReference>
<evidence type="ECO:0000256" key="7">
    <source>
        <dbReference type="ARBA" id="ARBA00023163"/>
    </source>
</evidence>
<keyword evidence="6 10" id="KW-0238">DNA-binding</keyword>
<evidence type="ECO:0000313" key="14">
    <source>
        <dbReference type="Proteomes" id="UP000288716"/>
    </source>
</evidence>
<dbReference type="InterPro" id="IPR050234">
    <property type="entry name" value="Nuclear_hormone_rcpt_NR1"/>
</dbReference>
<dbReference type="InterPro" id="IPR001628">
    <property type="entry name" value="Znf_hrmn_rcpt"/>
</dbReference>
<dbReference type="GO" id="GO:0000978">
    <property type="term" value="F:RNA polymerase II cis-regulatory region sequence-specific DNA binding"/>
    <property type="evidence" value="ECO:0007669"/>
    <property type="project" value="TreeGrafter"/>
</dbReference>
<feature type="domain" description="NR LBD" evidence="12">
    <location>
        <begin position="199"/>
        <end position="447"/>
    </location>
</feature>
<comment type="caution">
    <text evidence="13">The sequence shown here is derived from an EMBL/GenBank/DDBJ whole genome shotgun (WGS) entry which is preliminary data.</text>
</comment>
<dbReference type="PANTHER" id="PTHR24082:SF283">
    <property type="entry name" value="NUCLEAR HORMONE RECEPTOR HR96"/>
    <property type="match status" value="1"/>
</dbReference>
<dbReference type="PRINTS" id="PR00047">
    <property type="entry name" value="STROIDFINGER"/>
</dbReference>
<dbReference type="Gene3D" id="3.30.50.10">
    <property type="entry name" value="Erythroid Transcription Factor GATA-1, subunit A"/>
    <property type="match status" value="1"/>
</dbReference>
<dbReference type="Pfam" id="PF00105">
    <property type="entry name" value="zf-C4"/>
    <property type="match status" value="1"/>
</dbReference>
<dbReference type="Proteomes" id="UP000288716">
    <property type="component" value="Unassembled WGS sequence"/>
</dbReference>
<evidence type="ECO:0000256" key="10">
    <source>
        <dbReference type="RuleBase" id="RU004334"/>
    </source>
</evidence>
<dbReference type="PROSITE" id="PS51030">
    <property type="entry name" value="NUCLEAR_REC_DBD_2"/>
    <property type="match status" value="1"/>
</dbReference>
<dbReference type="GO" id="GO:0005634">
    <property type="term" value="C:nucleus"/>
    <property type="evidence" value="ECO:0007669"/>
    <property type="project" value="UniProtKB-SubCell"/>
</dbReference>
<organism evidence="13 14">
    <name type="scientific">Leptotrombidium deliense</name>
    <dbReference type="NCBI Taxonomy" id="299467"/>
    <lineage>
        <taxon>Eukaryota</taxon>
        <taxon>Metazoa</taxon>
        <taxon>Ecdysozoa</taxon>
        <taxon>Arthropoda</taxon>
        <taxon>Chelicerata</taxon>
        <taxon>Arachnida</taxon>
        <taxon>Acari</taxon>
        <taxon>Acariformes</taxon>
        <taxon>Trombidiformes</taxon>
        <taxon>Prostigmata</taxon>
        <taxon>Anystina</taxon>
        <taxon>Parasitengona</taxon>
        <taxon>Trombiculoidea</taxon>
        <taxon>Trombiculidae</taxon>
        <taxon>Leptotrombidium</taxon>
    </lineage>
</organism>
<dbReference type="Gene3D" id="1.10.565.10">
    <property type="entry name" value="Retinoid X Receptor"/>
    <property type="match status" value="1"/>
</dbReference>
<dbReference type="SMART" id="SM00399">
    <property type="entry name" value="ZnF_C4"/>
    <property type="match status" value="1"/>
</dbReference>
<dbReference type="InterPro" id="IPR013088">
    <property type="entry name" value="Znf_NHR/GATA"/>
</dbReference>
<evidence type="ECO:0000256" key="8">
    <source>
        <dbReference type="ARBA" id="ARBA00023170"/>
    </source>
</evidence>
<keyword evidence="14" id="KW-1185">Reference proteome</keyword>
<evidence type="ECO:0000256" key="1">
    <source>
        <dbReference type="ARBA" id="ARBA00004123"/>
    </source>
</evidence>
<dbReference type="InterPro" id="IPR001723">
    <property type="entry name" value="Nuclear_hrmn_rcpt"/>
</dbReference>
<keyword evidence="4 10" id="KW-0862">Zinc</keyword>
<evidence type="ECO:0000313" key="13">
    <source>
        <dbReference type="EMBL" id="RWS30466.1"/>
    </source>
</evidence>
<dbReference type="VEuPathDB" id="VectorBase:LDEU001575"/>
<feature type="domain" description="Nuclear receptor" evidence="11">
    <location>
        <begin position="12"/>
        <end position="87"/>
    </location>
</feature>
<dbReference type="GO" id="GO:0045944">
    <property type="term" value="P:positive regulation of transcription by RNA polymerase II"/>
    <property type="evidence" value="ECO:0007669"/>
    <property type="project" value="TreeGrafter"/>
</dbReference>
<dbReference type="GO" id="GO:0006950">
    <property type="term" value="P:response to stress"/>
    <property type="evidence" value="ECO:0007669"/>
    <property type="project" value="UniProtKB-ARBA"/>
</dbReference>
<keyword evidence="9 10" id="KW-0539">Nucleus</keyword>
<evidence type="ECO:0000259" key="12">
    <source>
        <dbReference type="PROSITE" id="PS51843"/>
    </source>
</evidence>
<evidence type="ECO:0000256" key="9">
    <source>
        <dbReference type="ARBA" id="ARBA00023242"/>
    </source>
</evidence>
<dbReference type="PRINTS" id="PR00398">
    <property type="entry name" value="STRDHORMONER"/>
</dbReference>
<comment type="similarity">
    <text evidence="10">Belongs to the nuclear hormone receptor family.</text>
</comment>
<evidence type="ECO:0000256" key="5">
    <source>
        <dbReference type="ARBA" id="ARBA00023015"/>
    </source>
</evidence>
<dbReference type="STRING" id="299467.A0A443SSD3"/>
<keyword evidence="5 10" id="KW-0805">Transcription regulation</keyword>
<protein>
    <submittedName>
        <fullName evidence="13">Nuclear hormone receptor 48-like protein</fullName>
    </submittedName>
</protein>
<dbReference type="InterPro" id="IPR035500">
    <property type="entry name" value="NHR-like_dom_sf"/>
</dbReference>
<proteinExistence type="inferred from homology"/>
<dbReference type="PROSITE" id="PS00031">
    <property type="entry name" value="NUCLEAR_REC_DBD_1"/>
    <property type="match status" value="1"/>
</dbReference>
<dbReference type="GO" id="GO:0008270">
    <property type="term" value="F:zinc ion binding"/>
    <property type="evidence" value="ECO:0007669"/>
    <property type="project" value="UniProtKB-KW"/>
</dbReference>
<evidence type="ECO:0000256" key="4">
    <source>
        <dbReference type="ARBA" id="ARBA00022833"/>
    </source>
</evidence>
<name>A0A443SSD3_9ACAR</name>
<comment type="subcellular location">
    <subcellularLocation>
        <location evidence="1 10">Nucleus</location>
    </subcellularLocation>
</comment>